<gene>
    <name evidence="7" type="ORF">J2S08_004194</name>
</gene>
<sequence length="255" mass="28698">MKVFMITGTSRGLGEAMVKRLFSSDHHLVCISRKKNDHLIKEAANNQTALDYYECDLHELHSLDALMKRIFHALSSMKIDALYLINNAGVVQPIAPAHKNTSEEIERNIHVNLIAPMILTANFIKLAYHLKIEKRILNISSGAGRNPYEGWSSYCAAKAGLDHFTRCVAKEQQKEAFGARIVSLAPGIIDTDMQKEIRSTDQEDFTDLNKFIQYKKEGQLSQAQATANKIIDLLCSTSFGKQGHILDIRKIDRVE</sequence>
<dbReference type="SUPFAM" id="SSF51735">
    <property type="entry name" value="NAD(P)-binding Rossmann-fold domains"/>
    <property type="match status" value="1"/>
</dbReference>
<comment type="similarity">
    <text evidence="2 6">Belongs to the short-chain dehydrogenases/reductases (SDR) family.</text>
</comment>
<dbReference type="InterPro" id="IPR020904">
    <property type="entry name" value="Sc_DH/Rdtase_CS"/>
</dbReference>
<evidence type="ECO:0000256" key="2">
    <source>
        <dbReference type="ARBA" id="ARBA00006484"/>
    </source>
</evidence>
<accession>A0ABT9WZV8</accession>
<dbReference type="GO" id="GO:0016491">
    <property type="term" value="F:oxidoreductase activity"/>
    <property type="evidence" value="ECO:0007669"/>
    <property type="project" value="UniProtKB-KW"/>
</dbReference>
<evidence type="ECO:0000256" key="6">
    <source>
        <dbReference type="RuleBase" id="RU000363"/>
    </source>
</evidence>
<evidence type="ECO:0000256" key="5">
    <source>
        <dbReference type="ARBA" id="ARBA00023002"/>
    </source>
</evidence>
<dbReference type="PROSITE" id="PS00061">
    <property type="entry name" value="ADH_SHORT"/>
    <property type="match status" value="1"/>
</dbReference>
<protein>
    <submittedName>
        <fullName evidence="7">Benzil reductase ((S)-benzoin forming)</fullName>
        <ecNumber evidence="7">1.1.1.320</ecNumber>
    </submittedName>
</protein>
<comment type="subcellular location">
    <subcellularLocation>
        <location evidence="1">Cytoplasm</location>
    </subcellularLocation>
</comment>
<dbReference type="InterPro" id="IPR051721">
    <property type="entry name" value="Biopterin_syn/organic_redct"/>
</dbReference>
<keyword evidence="4" id="KW-0521">NADP</keyword>
<dbReference type="PANTHER" id="PTHR44085:SF2">
    <property type="entry name" value="SEPIAPTERIN REDUCTASE"/>
    <property type="match status" value="1"/>
</dbReference>
<dbReference type="RefSeq" id="WP_307232982.1">
    <property type="nucleotide sequence ID" value="NZ_JAUSTT010000039.1"/>
</dbReference>
<dbReference type="InterPro" id="IPR002347">
    <property type="entry name" value="SDR_fam"/>
</dbReference>
<name>A0ABT9WZV8_9BACI</name>
<evidence type="ECO:0000256" key="3">
    <source>
        <dbReference type="ARBA" id="ARBA00022490"/>
    </source>
</evidence>
<dbReference type="PANTHER" id="PTHR44085">
    <property type="entry name" value="SEPIAPTERIN REDUCTASE"/>
    <property type="match status" value="1"/>
</dbReference>
<dbReference type="EC" id="1.1.1.320" evidence="7"/>
<organism evidence="7 8">
    <name type="scientific">Bacillus chungangensis</name>
    <dbReference type="NCBI Taxonomy" id="587633"/>
    <lineage>
        <taxon>Bacteria</taxon>
        <taxon>Bacillati</taxon>
        <taxon>Bacillota</taxon>
        <taxon>Bacilli</taxon>
        <taxon>Bacillales</taxon>
        <taxon>Bacillaceae</taxon>
        <taxon>Bacillus</taxon>
    </lineage>
</organism>
<keyword evidence="3" id="KW-0963">Cytoplasm</keyword>
<dbReference type="Gene3D" id="3.40.50.720">
    <property type="entry name" value="NAD(P)-binding Rossmann-like Domain"/>
    <property type="match status" value="1"/>
</dbReference>
<keyword evidence="5 7" id="KW-0560">Oxidoreductase</keyword>
<evidence type="ECO:0000313" key="8">
    <source>
        <dbReference type="Proteomes" id="UP001223586"/>
    </source>
</evidence>
<proteinExistence type="inferred from homology"/>
<evidence type="ECO:0000256" key="4">
    <source>
        <dbReference type="ARBA" id="ARBA00022857"/>
    </source>
</evidence>
<dbReference type="NCBIfam" id="NF005381">
    <property type="entry name" value="PRK06924.1"/>
    <property type="match status" value="1"/>
</dbReference>
<dbReference type="InterPro" id="IPR036291">
    <property type="entry name" value="NAD(P)-bd_dom_sf"/>
</dbReference>
<evidence type="ECO:0000256" key="1">
    <source>
        <dbReference type="ARBA" id="ARBA00004496"/>
    </source>
</evidence>
<dbReference type="PRINTS" id="PR00081">
    <property type="entry name" value="GDHRDH"/>
</dbReference>
<reference evidence="7 8" key="1">
    <citation type="submission" date="2023-07" db="EMBL/GenBank/DDBJ databases">
        <title>Genomic Encyclopedia of Type Strains, Phase IV (KMG-IV): sequencing the most valuable type-strain genomes for metagenomic binning, comparative biology and taxonomic classification.</title>
        <authorList>
            <person name="Goeker M."/>
        </authorList>
    </citation>
    <scope>NUCLEOTIDE SEQUENCE [LARGE SCALE GENOMIC DNA]</scope>
    <source>
        <strain evidence="7 8">DSM 23837</strain>
    </source>
</reference>
<comment type="caution">
    <text evidence="7">The sequence shown here is derived from an EMBL/GenBank/DDBJ whole genome shotgun (WGS) entry which is preliminary data.</text>
</comment>
<dbReference type="EMBL" id="JAUSTT010000039">
    <property type="protein sequence ID" value="MDQ0178290.1"/>
    <property type="molecule type" value="Genomic_DNA"/>
</dbReference>
<dbReference type="PRINTS" id="PR00080">
    <property type="entry name" value="SDRFAMILY"/>
</dbReference>
<dbReference type="Pfam" id="PF00106">
    <property type="entry name" value="adh_short"/>
    <property type="match status" value="1"/>
</dbReference>
<dbReference type="Proteomes" id="UP001223586">
    <property type="component" value="Unassembled WGS sequence"/>
</dbReference>
<keyword evidence="8" id="KW-1185">Reference proteome</keyword>
<evidence type="ECO:0000313" key="7">
    <source>
        <dbReference type="EMBL" id="MDQ0178290.1"/>
    </source>
</evidence>